<protein>
    <submittedName>
        <fullName evidence="1">Uncharacterized protein</fullName>
    </submittedName>
</protein>
<dbReference type="EMBL" id="AP022871">
    <property type="protein sequence ID" value="BCB86527.1"/>
    <property type="molecule type" value="Genomic_DNA"/>
</dbReference>
<reference evidence="1 2" key="2">
    <citation type="submission" date="2020-03" db="EMBL/GenBank/DDBJ databases">
        <authorList>
            <person name="Ichikawa N."/>
            <person name="Kimura A."/>
            <person name="Kitahashi Y."/>
            <person name="Uohara A."/>
        </authorList>
    </citation>
    <scope>NUCLEOTIDE SEQUENCE [LARGE SCALE GENOMIC DNA]</scope>
    <source>
        <strain evidence="1 2">NBRC 105367</strain>
    </source>
</reference>
<sequence length="140" mass="15123">MPPPIRRRAPAPVAHAAALPSVSRDPGYVIRPDRDDAQLLDALAAHRESAAAARRASRLAAEERLDVLATRPGDRTEAKELAEWRHASGERRRKVGVVIGDRARVVLAARMLSARYVPGRVVRSVPAKAPARAPSPARAL</sequence>
<name>A0A6F8YKC5_9ACTN</name>
<dbReference type="KEGG" id="psuu:Psuf_038400"/>
<accession>A0A6F8YKC5</accession>
<proteinExistence type="predicted"/>
<dbReference type="AlphaFoldDB" id="A0A6F8YKC5"/>
<organism evidence="1 2">
    <name type="scientific">Phytohabitans suffuscus</name>
    <dbReference type="NCBI Taxonomy" id="624315"/>
    <lineage>
        <taxon>Bacteria</taxon>
        <taxon>Bacillati</taxon>
        <taxon>Actinomycetota</taxon>
        <taxon>Actinomycetes</taxon>
        <taxon>Micromonosporales</taxon>
        <taxon>Micromonosporaceae</taxon>
    </lineage>
</organism>
<gene>
    <name evidence="1" type="ORF">Psuf_038400</name>
</gene>
<dbReference type="Proteomes" id="UP000503011">
    <property type="component" value="Chromosome"/>
</dbReference>
<dbReference type="RefSeq" id="WP_173158309.1">
    <property type="nucleotide sequence ID" value="NZ_AP022871.1"/>
</dbReference>
<evidence type="ECO:0000313" key="1">
    <source>
        <dbReference type="EMBL" id="BCB86527.1"/>
    </source>
</evidence>
<evidence type="ECO:0000313" key="2">
    <source>
        <dbReference type="Proteomes" id="UP000503011"/>
    </source>
</evidence>
<keyword evidence="2" id="KW-1185">Reference proteome</keyword>
<reference evidence="1 2" key="1">
    <citation type="submission" date="2020-03" db="EMBL/GenBank/DDBJ databases">
        <title>Whole genome shotgun sequence of Phytohabitans suffuscus NBRC 105367.</title>
        <authorList>
            <person name="Komaki H."/>
            <person name="Tamura T."/>
        </authorList>
    </citation>
    <scope>NUCLEOTIDE SEQUENCE [LARGE SCALE GENOMIC DNA]</scope>
    <source>
        <strain evidence="1 2">NBRC 105367</strain>
    </source>
</reference>